<dbReference type="AlphaFoldDB" id="A0A7J7L795"/>
<sequence>MEGNVWFRRNVRGLTTSQRNIHELYEERRHNLCVFSYSELQNATNDLSRLLKTGEGGFGSVYEGLIKPHDGNGDRIVVPVKKLDDSELQNFRSRRDAIEEAQDLKKMKPDTLAGKLQTFELEMKMENPKKNKNVAFKSSSYSSSSKGTIEADNSSDSDNDDGPDMDSQIASISHQLKNLAKQRQFKKQRQSVNHKSQTHDQHKANNRQTNLDTNLSLIECYKCHKLGHYAHSSPNKKSGTNHKVMNISVTWDDSDDENNNNESHPQVVDNGNYCAYPTILNCDNDNYDIFKLENFVENQSDQEQN</sequence>
<dbReference type="SUPFAM" id="SSF57756">
    <property type="entry name" value="Retrovirus zinc finger-like domains"/>
    <property type="match status" value="1"/>
</dbReference>
<dbReference type="InterPro" id="IPR036875">
    <property type="entry name" value="Znf_CCHC_sf"/>
</dbReference>
<evidence type="ECO:0000313" key="2">
    <source>
        <dbReference type="EMBL" id="KAF6138440.1"/>
    </source>
</evidence>
<feature type="region of interest" description="Disordered" evidence="1">
    <location>
        <begin position="130"/>
        <end position="167"/>
    </location>
</feature>
<proteinExistence type="predicted"/>
<dbReference type="Proteomes" id="UP000541444">
    <property type="component" value="Unassembled WGS sequence"/>
</dbReference>
<protein>
    <submittedName>
        <fullName evidence="2">Uncharacterized protein</fullName>
    </submittedName>
</protein>
<evidence type="ECO:0000313" key="3">
    <source>
        <dbReference type="Proteomes" id="UP000541444"/>
    </source>
</evidence>
<dbReference type="EMBL" id="JACGCM010002579">
    <property type="protein sequence ID" value="KAF6138440.1"/>
    <property type="molecule type" value="Genomic_DNA"/>
</dbReference>
<dbReference type="SUPFAM" id="SSF56112">
    <property type="entry name" value="Protein kinase-like (PK-like)"/>
    <property type="match status" value="1"/>
</dbReference>
<feature type="compositionally biased region" description="Acidic residues" evidence="1">
    <location>
        <begin position="153"/>
        <end position="164"/>
    </location>
</feature>
<dbReference type="InterPro" id="IPR011009">
    <property type="entry name" value="Kinase-like_dom_sf"/>
</dbReference>
<dbReference type="OrthoDB" id="1733738at2759"/>
<dbReference type="GO" id="GO:0008270">
    <property type="term" value="F:zinc ion binding"/>
    <property type="evidence" value="ECO:0007669"/>
    <property type="project" value="InterPro"/>
</dbReference>
<organism evidence="2 3">
    <name type="scientific">Kingdonia uniflora</name>
    <dbReference type="NCBI Taxonomy" id="39325"/>
    <lineage>
        <taxon>Eukaryota</taxon>
        <taxon>Viridiplantae</taxon>
        <taxon>Streptophyta</taxon>
        <taxon>Embryophyta</taxon>
        <taxon>Tracheophyta</taxon>
        <taxon>Spermatophyta</taxon>
        <taxon>Magnoliopsida</taxon>
        <taxon>Ranunculales</taxon>
        <taxon>Circaeasteraceae</taxon>
        <taxon>Kingdonia</taxon>
    </lineage>
</organism>
<feature type="region of interest" description="Disordered" evidence="1">
    <location>
        <begin position="179"/>
        <end position="210"/>
    </location>
</feature>
<evidence type="ECO:0000256" key="1">
    <source>
        <dbReference type="SAM" id="MobiDB-lite"/>
    </source>
</evidence>
<keyword evidence="3" id="KW-1185">Reference proteome</keyword>
<gene>
    <name evidence="2" type="ORF">GIB67_028012</name>
</gene>
<accession>A0A7J7L795</accession>
<reference evidence="2 3" key="1">
    <citation type="journal article" date="2020" name="IScience">
        <title>Genome Sequencing of the Endangered Kingdonia uniflora (Circaeasteraceae, Ranunculales) Reveals Potential Mechanisms of Evolutionary Specialization.</title>
        <authorList>
            <person name="Sun Y."/>
            <person name="Deng T."/>
            <person name="Zhang A."/>
            <person name="Moore M.J."/>
            <person name="Landis J.B."/>
            <person name="Lin N."/>
            <person name="Zhang H."/>
            <person name="Zhang X."/>
            <person name="Huang J."/>
            <person name="Zhang X."/>
            <person name="Sun H."/>
            <person name="Wang H."/>
        </authorList>
    </citation>
    <scope>NUCLEOTIDE SEQUENCE [LARGE SCALE GENOMIC DNA]</scope>
    <source>
        <strain evidence="2">TB1705</strain>
        <tissue evidence="2">Leaf</tissue>
    </source>
</reference>
<dbReference type="Gene3D" id="3.30.200.20">
    <property type="entry name" value="Phosphorylase Kinase, domain 1"/>
    <property type="match status" value="1"/>
</dbReference>
<name>A0A7J7L795_9MAGN</name>
<comment type="caution">
    <text evidence="2">The sequence shown here is derived from an EMBL/GenBank/DDBJ whole genome shotgun (WGS) entry which is preliminary data.</text>
</comment>
<dbReference type="GO" id="GO:0003676">
    <property type="term" value="F:nucleic acid binding"/>
    <property type="evidence" value="ECO:0007669"/>
    <property type="project" value="InterPro"/>
</dbReference>